<sequence length="72" mass="8006">MLGPWYDVVWMIAATGVLVLTGFALRSWWKKKFSSSLVGIFWFLVILLVPVVGPLLFLALNGSTRARPVAVE</sequence>
<dbReference type="Proteomes" id="UP000093412">
    <property type="component" value="Unassembled WGS sequence"/>
</dbReference>
<keyword evidence="3" id="KW-1185">Reference proteome</keyword>
<evidence type="ECO:0008006" key="4">
    <source>
        <dbReference type="Google" id="ProtNLM"/>
    </source>
</evidence>
<gene>
    <name evidence="2" type="ORF">OERS_04220</name>
</gene>
<name>A0ABX2Y8A3_9CELL</name>
<reference evidence="2 3" key="1">
    <citation type="submission" date="2016-06" db="EMBL/GenBank/DDBJ databases">
        <title>Genome sequence of Oerskovia enterophila DSM 43852.</title>
        <authorList>
            <person name="Poehlein A."/>
            <person name="Jag V."/>
            <person name="Bengelsdorf F.R."/>
            <person name="Daniel R."/>
            <person name="Duerre P."/>
        </authorList>
    </citation>
    <scope>NUCLEOTIDE SEQUENCE [LARGE SCALE GENOMIC DNA]</scope>
    <source>
        <strain evidence="2 3">DSM 43852</strain>
    </source>
</reference>
<proteinExistence type="predicted"/>
<feature type="transmembrane region" description="Helical" evidence="1">
    <location>
        <begin position="6"/>
        <end position="25"/>
    </location>
</feature>
<evidence type="ECO:0000256" key="1">
    <source>
        <dbReference type="SAM" id="Phobius"/>
    </source>
</evidence>
<feature type="transmembrane region" description="Helical" evidence="1">
    <location>
        <begin position="37"/>
        <end position="60"/>
    </location>
</feature>
<comment type="caution">
    <text evidence="2">The sequence shown here is derived from an EMBL/GenBank/DDBJ whole genome shotgun (WGS) entry which is preliminary data.</text>
</comment>
<organism evidence="2 3">
    <name type="scientific">Oerskovia enterophila</name>
    <dbReference type="NCBI Taxonomy" id="43678"/>
    <lineage>
        <taxon>Bacteria</taxon>
        <taxon>Bacillati</taxon>
        <taxon>Actinomycetota</taxon>
        <taxon>Actinomycetes</taxon>
        <taxon>Micrococcales</taxon>
        <taxon>Cellulomonadaceae</taxon>
        <taxon>Oerskovia</taxon>
    </lineage>
</organism>
<accession>A0ABX2Y8A3</accession>
<dbReference type="EMBL" id="MAQA01000003">
    <property type="protein sequence ID" value="OCI32830.1"/>
    <property type="molecule type" value="Genomic_DNA"/>
</dbReference>
<evidence type="ECO:0000313" key="2">
    <source>
        <dbReference type="EMBL" id="OCI32830.1"/>
    </source>
</evidence>
<evidence type="ECO:0000313" key="3">
    <source>
        <dbReference type="Proteomes" id="UP000093412"/>
    </source>
</evidence>
<keyword evidence="1" id="KW-1133">Transmembrane helix</keyword>
<keyword evidence="1" id="KW-0472">Membrane</keyword>
<protein>
    <recommendedName>
        <fullName evidence="4">Cardiolipin synthase N-terminal domain-containing protein</fullName>
    </recommendedName>
</protein>
<keyword evidence="1" id="KW-0812">Transmembrane</keyword>